<dbReference type="Pfam" id="PF21686">
    <property type="entry name" value="LigD_Prim-Pol"/>
    <property type="match status" value="1"/>
</dbReference>
<dbReference type="PANTHER" id="PTHR42705">
    <property type="entry name" value="BIFUNCTIONAL NON-HOMOLOGOUS END JOINING PROTEIN LIGD"/>
    <property type="match status" value="1"/>
</dbReference>
<dbReference type="Gene3D" id="3.90.920.10">
    <property type="entry name" value="DNA primase, PRIM domain"/>
    <property type="match status" value="1"/>
</dbReference>
<dbReference type="EMBL" id="FUZU01000003">
    <property type="protein sequence ID" value="SKC84298.1"/>
    <property type="molecule type" value="Genomic_DNA"/>
</dbReference>
<gene>
    <name evidence="2" type="ORF">SAMN05660236_4741</name>
</gene>
<evidence type="ECO:0000313" key="2">
    <source>
        <dbReference type="EMBL" id="SKC84298.1"/>
    </source>
</evidence>
<evidence type="ECO:0000313" key="3">
    <source>
        <dbReference type="Proteomes" id="UP000190961"/>
    </source>
</evidence>
<dbReference type="Proteomes" id="UP000190961">
    <property type="component" value="Unassembled WGS sequence"/>
</dbReference>
<sequence length="469" mass="53819">MLIRKNTKAFKTILQLVKDCKDRADREKLIRLYITKAGQSIDERISVEGLQGDAELFYDMGYETVLNNLESSNHQLNSSDEVSGIYYFHSSSNKIWDEAPFEFDEAIKKEFSSLPELPVVRKKEKARKYDFPAPKSKEKPAVTKKEKARAPTKEIKIVEKAPRQPDFKLRHKIQFTDLDKIIFRQPRLNKQDVLNYYNKISEYILPYMKDRPLWVRQQAESLRAPVALNVASLFQSDEEEMPDWIKPITMPKDKTQSILLCNDKEHVLLYVERGYIEFNVAHAKVKQPATPDYILIVIDSPEFELVKALDVTLTAKEILDGLKLPSFIKADGKSGLHVYIPLDSKSKFETAKAVAEYICNLISLKIPNDVVREGSGGDVYGKVSLDYTCNEEGKSIVAPYSLVAGPLATIATPLLWEEIKEGLRLEDFNTETIFTRLKNVGDPFENFFRKKVNADELLERLEDNYGFLF</sequence>
<dbReference type="AlphaFoldDB" id="A0A1T5M8Z7"/>
<keyword evidence="3" id="KW-1185">Reference proteome</keyword>
<name>A0A1T5M8Z7_9BACT</name>
<dbReference type="RefSeq" id="WP_079689236.1">
    <property type="nucleotide sequence ID" value="NZ_FUZU01000003.1"/>
</dbReference>
<feature type="domain" description="DNA ligase D polymerase" evidence="1">
    <location>
        <begin position="190"/>
        <end position="444"/>
    </location>
</feature>
<accession>A0A1T5M8Z7</accession>
<dbReference type="InterPro" id="IPR014145">
    <property type="entry name" value="LigD_pol_dom"/>
</dbReference>
<dbReference type="PANTHER" id="PTHR42705:SF2">
    <property type="entry name" value="BIFUNCTIONAL NON-HOMOLOGOUS END JOINING PROTEIN LIGD"/>
    <property type="match status" value="1"/>
</dbReference>
<dbReference type="STRING" id="688867.SAMN05660236_4741"/>
<keyword evidence="2" id="KW-0436">Ligase</keyword>
<proteinExistence type="predicted"/>
<dbReference type="OrthoDB" id="9802472at2"/>
<evidence type="ECO:0000259" key="1">
    <source>
        <dbReference type="Pfam" id="PF21686"/>
    </source>
</evidence>
<dbReference type="InterPro" id="IPR052171">
    <property type="entry name" value="NHEJ_LigD"/>
</dbReference>
<protein>
    <submittedName>
        <fullName evidence="2">DNA ligase D, polymerase domain-containing protein</fullName>
    </submittedName>
</protein>
<reference evidence="2 3" key="1">
    <citation type="submission" date="2017-02" db="EMBL/GenBank/DDBJ databases">
        <authorList>
            <person name="Peterson S.W."/>
        </authorList>
    </citation>
    <scope>NUCLEOTIDE SEQUENCE [LARGE SCALE GENOMIC DNA]</scope>
    <source>
        <strain evidence="2 3">DSM 25262</strain>
    </source>
</reference>
<dbReference type="GO" id="GO:0016874">
    <property type="term" value="F:ligase activity"/>
    <property type="evidence" value="ECO:0007669"/>
    <property type="project" value="UniProtKB-KW"/>
</dbReference>
<organism evidence="2 3">
    <name type="scientific">Ohtaekwangia koreensis</name>
    <dbReference type="NCBI Taxonomy" id="688867"/>
    <lineage>
        <taxon>Bacteria</taxon>
        <taxon>Pseudomonadati</taxon>
        <taxon>Bacteroidota</taxon>
        <taxon>Cytophagia</taxon>
        <taxon>Cytophagales</taxon>
        <taxon>Fulvivirgaceae</taxon>
        <taxon>Ohtaekwangia</taxon>
    </lineage>
</organism>